<dbReference type="InterPro" id="IPR004291">
    <property type="entry name" value="Transposase_IS66_central"/>
</dbReference>
<organism evidence="2">
    <name type="scientific">mine drainage metagenome</name>
    <dbReference type="NCBI Taxonomy" id="410659"/>
    <lineage>
        <taxon>unclassified sequences</taxon>
        <taxon>metagenomes</taxon>
        <taxon>ecological metagenomes</taxon>
    </lineage>
</organism>
<dbReference type="PANTHER" id="PTHR33678:SF1">
    <property type="entry name" value="BLL1576 PROTEIN"/>
    <property type="match status" value="1"/>
</dbReference>
<dbReference type="EMBL" id="AUZZ01011433">
    <property type="protein sequence ID" value="EQD26226.1"/>
    <property type="molecule type" value="Genomic_DNA"/>
</dbReference>
<evidence type="ECO:0000313" key="2">
    <source>
        <dbReference type="EMBL" id="EQD26226.1"/>
    </source>
</evidence>
<reference evidence="2" key="2">
    <citation type="journal article" date="2014" name="ISME J.">
        <title>Microbial stratification in low pH oxic and suboxic macroscopic growths along an acid mine drainage.</title>
        <authorList>
            <person name="Mendez-Garcia C."/>
            <person name="Mesa V."/>
            <person name="Sprenger R.R."/>
            <person name="Richter M."/>
            <person name="Diez M.S."/>
            <person name="Solano J."/>
            <person name="Bargiela R."/>
            <person name="Golyshina O.V."/>
            <person name="Manteca A."/>
            <person name="Ramos J.L."/>
            <person name="Gallego J.R."/>
            <person name="Llorente I."/>
            <person name="Martins Dos Santos V.A."/>
            <person name="Jensen O.N."/>
            <person name="Pelaez A.I."/>
            <person name="Sanchez J."/>
            <person name="Ferrer M."/>
        </authorList>
    </citation>
    <scope>NUCLEOTIDE SEQUENCE</scope>
</reference>
<feature type="non-terminal residue" evidence="2">
    <location>
        <position position="1"/>
    </location>
</feature>
<dbReference type="AlphaFoldDB" id="T0XTV0"/>
<gene>
    <name evidence="2" type="ORF">B2A_15729</name>
</gene>
<accession>T0XTV0</accession>
<dbReference type="InterPro" id="IPR052344">
    <property type="entry name" value="Transposase-related"/>
</dbReference>
<feature type="domain" description="Transposase IS66 central" evidence="1">
    <location>
        <begin position="6"/>
        <end position="53"/>
    </location>
</feature>
<proteinExistence type="predicted"/>
<protein>
    <recommendedName>
        <fullName evidence="1">Transposase IS66 central domain-containing protein</fullName>
    </recommendedName>
</protein>
<evidence type="ECO:0000259" key="1">
    <source>
        <dbReference type="Pfam" id="PF03050"/>
    </source>
</evidence>
<name>T0XTV0_9ZZZZ</name>
<sequence length="88" mass="10343">FVDNLLKRKKEWLFKFVVDPEVESTNNRAERALRPSVIYRKVCGGSRSDKGAECYERILSIFYTTKLRKKSFIMDVPAMMKRRKPDPG</sequence>
<comment type="caution">
    <text evidence="2">The sequence shown here is derived from an EMBL/GenBank/DDBJ whole genome shotgun (WGS) entry which is preliminary data.</text>
</comment>
<dbReference type="PANTHER" id="PTHR33678">
    <property type="entry name" value="BLL1576 PROTEIN"/>
    <property type="match status" value="1"/>
</dbReference>
<reference evidence="2" key="1">
    <citation type="submission" date="2013-08" db="EMBL/GenBank/DDBJ databases">
        <authorList>
            <person name="Mendez C."/>
            <person name="Richter M."/>
            <person name="Ferrer M."/>
            <person name="Sanchez J."/>
        </authorList>
    </citation>
    <scope>NUCLEOTIDE SEQUENCE</scope>
</reference>
<dbReference type="Pfam" id="PF03050">
    <property type="entry name" value="DDE_Tnp_IS66"/>
    <property type="match status" value="1"/>
</dbReference>